<keyword evidence="7" id="KW-0378">Hydrolase</keyword>
<dbReference type="NCBIfam" id="TIGR01488">
    <property type="entry name" value="HAD-SF-IB"/>
    <property type="match status" value="1"/>
</dbReference>
<dbReference type="SUPFAM" id="SSF56784">
    <property type="entry name" value="HAD-like"/>
    <property type="match status" value="1"/>
</dbReference>
<keyword evidence="8" id="KW-0460">Magnesium</keyword>
<name>A0A135Z8T0_GARVA</name>
<evidence type="ECO:0000256" key="1">
    <source>
        <dbReference type="ARBA" id="ARBA00001946"/>
    </source>
</evidence>
<evidence type="ECO:0000313" key="15">
    <source>
        <dbReference type="Proteomes" id="UP000070505"/>
    </source>
</evidence>
<dbReference type="GO" id="GO:0006564">
    <property type="term" value="P:L-serine biosynthetic process"/>
    <property type="evidence" value="ECO:0007669"/>
    <property type="project" value="UniProtKB-KW"/>
</dbReference>
<dbReference type="PATRIC" id="fig|2702.101.peg.416"/>
<evidence type="ECO:0000256" key="3">
    <source>
        <dbReference type="ARBA" id="ARBA00009184"/>
    </source>
</evidence>
<evidence type="ECO:0000256" key="11">
    <source>
        <dbReference type="ARBA" id="ARBA00048138"/>
    </source>
</evidence>
<gene>
    <name evidence="14" type="ORF">HMPREF3230_00430</name>
</gene>
<evidence type="ECO:0000256" key="5">
    <source>
        <dbReference type="ARBA" id="ARBA00022605"/>
    </source>
</evidence>
<dbReference type="EC" id="3.1.3.3" evidence="4"/>
<evidence type="ECO:0000256" key="10">
    <source>
        <dbReference type="ARBA" id="ARBA00031693"/>
    </source>
</evidence>
<dbReference type="EMBL" id="LSRC01000017">
    <property type="protein sequence ID" value="KXI18033.1"/>
    <property type="molecule type" value="Genomic_DNA"/>
</dbReference>
<evidence type="ECO:0000256" key="8">
    <source>
        <dbReference type="ARBA" id="ARBA00022842"/>
    </source>
</evidence>
<sequence>MDEYKKCQTQAFRHGLLVMDVDATLIDEEVIDLLAQESGVAKEVEDITHKAMQGEIDFNTSLVKRVSMLKNTDSSILTKIREKIHVTYGTKELIEILHSYGWKIGAVSGGFHEVIDDILSSISIDFWAANHLEIVNGKLSGRVAGQIVNKDYKSYMLKKWAYENNISIENTVAIGDGANDIKMLTCAGTGIAFCAKEIVKNKIPNIIDKRDLREVLKFISKKI</sequence>
<accession>A0A135Z8T0</accession>
<dbReference type="UniPathway" id="UPA00135">
    <property type="reaction ID" value="UER00198"/>
</dbReference>
<comment type="caution">
    <text evidence="14">The sequence shown here is derived from an EMBL/GenBank/DDBJ whole genome shotgun (WGS) entry which is preliminary data.</text>
</comment>
<proteinExistence type="inferred from homology"/>
<protein>
    <recommendedName>
        <fullName evidence="4">phosphoserine phosphatase</fullName>
        <ecNumber evidence="4">3.1.3.3</ecNumber>
    </recommendedName>
    <alternativeName>
        <fullName evidence="10">O-phosphoserine phosphohydrolase</fullName>
    </alternativeName>
</protein>
<dbReference type="GO" id="GO:0005737">
    <property type="term" value="C:cytoplasm"/>
    <property type="evidence" value="ECO:0007669"/>
    <property type="project" value="TreeGrafter"/>
</dbReference>
<comment type="catalytic activity">
    <reaction evidence="11">
        <text>O-phospho-L-serine + H2O = L-serine + phosphate</text>
        <dbReference type="Rhea" id="RHEA:21208"/>
        <dbReference type="ChEBI" id="CHEBI:15377"/>
        <dbReference type="ChEBI" id="CHEBI:33384"/>
        <dbReference type="ChEBI" id="CHEBI:43474"/>
        <dbReference type="ChEBI" id="CHEBI:57524"/>
        <dbReference type="EC" id="3.1.3.3"/>
    </reaction>
</comment>
<comment type="cofactor">
    <cofactor evidence="1">
        <name>Mg(2+)</name>
        <dbReference type="ChEBI" id="CHEBI:18420"/>
    </cofactor>
</comment>
<dbReference type="Pfam" id="PF00702">
    <property type="entry name" value="Hydrolase"/>
    <property type="match status" value="1"/>
</dbReference>
<dbReference type="NCBIfam" id="TIGR00338">
    <property type="entry name" value="serB"/>
    <property type="match status" value="1"/>
</dbReference>
<dbReference type="Gene3D" id="3.40.50.1000">
    <property type="entry name" value="HAD superfamily/HAD-like"/>
    <property type="match status" value="1"/>
</dbReference>
<evidence type="ECO:0000256" key="9">
    <source>
        <dbReference type="ARBA" id="ARBA00023299"/>
    </source>
</evidence>
<evidence type="ECO:0000313" key="14">
    <source>
        <dbReference type="EMBL" id="KXI18033.1"/>
    </source>
</evidence>
<organism evidence="14 15">
    <name type="scientific">Gardnerella vaginalis</name>
    <dbReference type="NCBI Taxonomy" id="2702"/>
    <lineage>
        <taxon>Bacteria</taxon>
        <taxon>Bacillati</taxon>
        <taxon>Actinomycetota</taxon>
        <taxon>Actinomycetes</taxon>
        <taxon>Bifidobacteriales</taxon>
        <taxon>Bifidobacteriaceae</taxon>
        <taxon>Gardnerella</taxon>
    </lineage>
</organism>
<dbReference type="AlphaFoldDB" id="A0A135Z8T0"/>
<dbReference type="InterPro" id="IPR036412">
    <property type="entry name" value="HAD-like_sf"/>
</dbReference>
<evidence type="ECO:0000256" key="13">
    <source>
        <dbReference type="PIRSR" id="PIRSR604469-1"/>
    </source>
</evidence>
<dbReference type="SFLD" id="SFLDG01136">
    <property type="entry name" value="C1.6:_Phosphoserine_Phosphatas"/>
    <property type="match status" value="1"/>
</dbReference>
<keyword evidence="5" id="KW-0028">Amino-acid biosynthesis</keyword>
<reference evidence="15" key="1">
    <citation type="submission" date="2016-02" db="EMBL/GenBank/DDBJ databases">
        <authorList>
            <person name="Mitreva M."/>
            <person name="Pepin K.H."/>
            <person name="Mihindukulasuriya K.A."/>
            <person name="Fulton R."/>
            <person name="Fronick C."/>
            <person name="O'Laughlin M."/>
            <person name="Miner T."/>
            <person name="Herter B."/>
            <person name="Rosa B.A."/>
            <person name="Cordes M."/>
            <person name="Tomlinson C."/>
            <person name="Wollam A."/>
            <person name="Palsikar V.B."/>
            <person name="Mardis E.R."/>
            <person name="Wilson R.K."/>
        </authorList>
    </citation>
    <scope>NUCLEOTIDE SEQUENCE [LARGE SCALE GENOMIC DNA]</scope>
    <source>
        <strain evidence="15">CMW7778B</strain>
    </source>
</reference>
<evidence type="ECO:0000256" key="4">
    <source>
        <dbReference type="ARBA" id="ARBA00012640"/>
    </source>
</evidence>
<dbReference type="InterPro" id="IPR023214">
    <property type="entry name" value="HAD_sf"/>
</dbReference>
<dbReference type="GO" id="GO:0000287">
    <property type="term" value="F:magnesium ion binding"/>
    <property type="evidence" value="ECO:0007669"/>
    <property type="project" value="TreeGrafter"/>
</dbReference>
<dbReference type="GO" id="GO:0036424">
    <property type="term" value="F:L-phosphoserine phosphatase activity"/>
    <property type="evidence" value="ECO:0007669"/>
    <property type="project" value="InterPro"/>
</dbReference>
<evidence type="ECO:0000256" key="2">
    <source>
        <dbReference type="ARBA" id="ARBA00005135"/>
    </source>
</evidence>
<feature type="active site" description="Proton donor" evidence="13">
    <location>
        <position position="22"/>
    </location>
</feature>
<dbReference type="PANTHER" id="PTHR43344">
    <property type="entry name" value="PHOSPHOSERINE PHOSPHATASE"/>
    <property type="match status" value="1"/>
</dbReference>
<evidence type="ECO:0000256" key="7">
    <source>
        <dbReference type="ARBA" id="ARBA00022801"/>
    </source>
</evidence>
<dbReference type="PANTHER" id="PTHR43344:SF2">
    <property type="entry name" value="PHOSPHOSERINE PHOSPHATASE"/>
    <property type="match status" value="1"/>
</dbReference>
<evidence type="ECO:0000256" key="6">
    <source>
        <dbReference type="ARBA" id="ARBA00022723"/>
    </source>
</evidence>
<feature type="active site" description="Nucleophile" evidence="13">
    <location>
        <position position="20"/>
    </location>
</feature>
<comment type="pathway">
    <text evidence="2">Amino-acid biosynthesis; L-serine biosynthesis; L-serine from 3-phospho-D-glycerate: step 3/3.</text>
</comment>
<dbReference type="SFLD" id="SFLDS00003">
    <property type="entry name" value="Haloacid_Dehalogenase"/>
    <property type="match status" value="1"/>
</dbReference>
<comment type="catalytic activity">
    <reaction evidence="12">
        <text>O-phospho-D-serine + H2O = D-serine + phosphate</text>
        <dbReference type="Rhea" id="RHEA:24873"/>
        <dbReference type="ChEBI" id="CHEBI:15377"/>
        <dbReference type="ChEBI" id="CHEBI:35247"/>
        <dbReference type="ChEBI" id="CHEBI:43474"/>
        <dbReference type="ChEBI" id="CHEBI:58680"/>
        <dbReference type="EC" id="3.1.3.3"/>
    </reaction>
</comment>
<keyword evidence="9" id="KW-0718">Serine biosynthesis</keyword>
<comment type="similarity">
    <text evidence="3">Belongs to the HAD-like hydrolase superfamily. SerB family.</text>
</comment>
<dbReference type="RefSeq" id="WP_075523326.1">
    <property type="nucleotide sequence ID" value="NZ_KQ961857.1"/>
</dbReference>
<dbReference type="InterPro" id="IPR050582">
    <property type="entry name" value="HAD-like_SerB"/>
</dbReference>
<dbReference type="Proteomes" id="UP000070505">
    <property type="component" value="Unassembled WGS sequence"/>
</dbReference>
<keyword evidence="6" id="KW-0479">Metal-binding</keyword>
<dbReference type="InterPro" id="IPR004469">
    <property type="entry name" value="PSP"/>
</dbReference>
<evidence type="ECO:0000256" key="12">
    <source>
        <dbReference type="ARBA" id="ARBA00048523"/>
    </source>
</evidence>
<dbReference type="SFLD" id="SFLDG01137">
    <property type="entry name" value="C1.6.1:_Phosphoserine_Phosphat"/>
    <property type="match status" value="1"/>
</dbReference>
<dbReference type="SFLD" id="SFLDF00029">
    <property type="entry name" value="phosphoserine_phosphatase"/>
    <property type="match status" value="1"/>
</dbReference>